<keyword evidence="4 7" id="KW-0456">Lyase</keyword>
<name>A0A9D1LK65_9CLOT</name>
<dbReference type="GO" id="GO:0005829">
    <property type="term" value="C:cytosol"/>
    <property type="evidence" value="ECO:0007669"/>
    <property type="project" value="TreeGrafter"/>
</dbReference>
<dbReference type="Proteomes" id="UP000824073">
    <property type="component" value="Unassembled WGS sequence"/>
</dbReference>
<dbReference type="PANTHER" id="PTHR48097:SF9">
    <property type="entry name" value="L-THREONINE ALDOLASE"/>
    <property type="match status" value="1"/>
</dbReference>
<organism evidence="7 8">
    <name type="scientific">Candidatus Ventrousia excrementavium</name>
    <dbReference type="NCBI Taxonomy" id="2840961"/>
    <lineage>
        <taxon>Bacteria</taxon>
        <taxon>Bacillati</taxon>
        <taxon>Bacillota</taxon>
        <taxon>Clostridia</taxon>
        <taxon>Eubacteriales</taxon>
        <taxon>Clostridiaceae</taxon>
        <taxon>Clostridiaceae incertae sedis</taxon>
        <taxon>Candidatus Ventrousia</taxon>
    </lineage>
</organism>
<dbReference type="SUPFAM" id="SSF53383">
    <property type="entry name" value="PLP-dependent transferases"/>
    <property type="match status" value="1"/>
</dbReference>
<dbReference type="PANTHER" id="PTHR48097">
    <property type="entry name" value="L-THREONINE ALDOLASE-RELATED"/>
    <property type="match status" value="1"/>
</dbReference>
<dbReference type="InterPro" id="IPR023603">
    <property type="entry name" value="Low_specificity_L-TA-like"/>
</dbReference>
<evidence type="ECO:0000313" key="8">
    <source>
        <dbReference type="Proteomes" id="UP000824073"/>
    </source>
</evidence>
<dbReference type="InterPro" id="IPR001597">
    <property type="entry name" value="ArAA_b-elim_lyase/Thr_aldolase"/>
</dbReference>
<evidence type="ECO:0000256" key="3">
    <source>
        <dbReference type="ARBA" id="ARBA00022898"/>
    </source>
</evidence>
<evidence type="ECO:0000256" key="2">
    <source>
        <dbReference type="ARBA" id="ARBA00006966"/>
    </source>
</evidence>
<sequence>MKIIDLRSDTVTQQTQAMRDAMLVAEVGDDVYRDDPTVNELEKLAAKILGKEAALFVTSGTMGNQLALMAQTRRGDEVIVSANCHIFEHEVGGAAVLSGANLRMLYFEDGMPDVQSIEAAIRPDDIHEPQTALICLENALANGRVVSAALMAEIYQMAKKHKIPVHIDGARLFNAAAAQGVDVKELTKSCDTVMCCLSKGLCAPVGSMLAGPRDVIERARKYRKMLGGGMRQAGFLAAAGIIAIRDMPARLHIDHENAAHLADRLAGLDGVTLDRRPEINMVFFHIDRPQKELDAIPAKMLKKGFKISPAENGRFRWLTNNDVTRQDVDSAVDALASILK</sequence>
<dbReference type="NCBIfam" id="NF007825">
    <property type="entry name" value="PRK10534.1"/>
    <property type="match status" value="1"/>
</dbReference>
<dbReference type="InterPro" id="IPR015422">
    <property type="entry name" value="PyrdxlP-dep_Trfase_small"/>
</dbReference>
<dbReference type="InterPro" id="IPR015424">
    <property type="entry name" value="PyrdxlP-dep_Trfase"/>
</dbReference>
<dbReference type="GO" id="GO:0008732">
    <property type="term" value="F:L-allo-threonine aldolase activity"/>
    <property type="evidence" value="ECO:0007669"/>
    <property type="project" value="TreeGrafter"/>
</dbReference>
<comment type="caution">
    <text evidence="7">The sequence shown here is derived from an EMBL/GenBank/DDBJ whole genome shotgun (WGS) entry which is preliminary data.</text>
</comment>
<dbReference type="Gene3D" id="3.40.640.10">
    <property type="entry name" value="Type I PLP-dependent aspartate aminotransferase-like (Major domain)"/>
    <property type="match status" value="1"/>
</dbReference>
<dbReference type="FunFam" id="3.40.640.10:FF:000030">
    <property type="entry name" value="Low-specificity L-threonine aldolase"/>
    <property type="match status" value="1"/>
</dbReference>
<keyword evidence="3" id="KW-0663">Pyridoxal phosphate</keyword>
<evidence type="ECO:0000256" key="5">
    <source>
        <dbReference type="PIRSR" id="PIRSR017617-1"/>
    </source>
</evidence>
<accession>A0A9D1LK65</accession>
<proteinExistence type="inferred from homology"/>
<dbReference type="GO" id="GO:0006545">
    <property type="term" value="P:glycine biosynthetic process"/>
    <property type="evidence" value="ECO:0007669"/>
    <property type="project" value="TreeGrafter"/>
</dbReference>
<gene>
    <name evidence="7" type="primary">ltaE</name>
    <name evidence="7" type="ORF">IAB67_05270</name>
</gene>
<feature type="modified residue" description="N6-(pyridoxal phosphate)lysine" evidence="5">
    <location>
        <position position="199"/>
    </location>
</feature>
<comment type="cofactor">
    <cofactor evidence="1">
        <name>pyridoxal 5'-phosphate</name>
        <dbReference type="ChEBI" id="CHEBI:597326"/>
    </cofactor>
</comment>
<dbReference type="EMBL" id="DVMR01000043">
    <property type="protein sequence ID" value="HIU43693.1"/>
    <property type="molecule type" value="Genomic_DNA"/>
</dbReference>
<evidence type="ECO:0000256" key="4">
    <source>
        <dbReference type="ARBA" id="ARBA00023239"/>
    </source>
</evidence>
<reference evidence="7" key="1">
    <citation type="submission" date="2020-10" db="EMBL/GenBank/DDBJ databases">
        <authorList>
            <person name="Gilroy R."/>
        </authorList>
    </citation>
    <scope>NUCLEOTIDE SEQUENCE</scope>
    <source>
        <strain evidence="7">CHK191-8634</strain>
    </source>
</reference>
<dbReference type="Gene3D" id="3.90.1150.10">
    <property type="entry name" value="Aspartate Aminotransferase, domain 1"/>
    <property type="match status" value="1"/>
</dbReference>
<comment type="similarity">
    <text evidence="2">Belongs to the threonine aldolase family.</text>
</comment>
<dbReference type="AlphaFoldDB" id="A0A9D1LK65"/>
<dbReference type="EC" id="4.1.2.48" evidence="7"/>
<dbReference type="NCBIfam" id="NF041359">
    <property type="entry name" value="GntG_guanitoxin"/>
    <property type="match status" value="1"/>
</dbReference>
<dbReference type="CDD" id="cd06502">
    <property type="entry name" value="TA_like"/>
    <property type="match status" value="1"/>
</dbReference>
<protein>
    <submittedName>
        <fullName evidence="7">Low-specificity L-threonine aldolase</fullName>
        <ecNumber evidence="7">4.1.2.48</ecNumber>
    </submittedName>
</protein>
<reference evidence="7" key="2">
    <citation type="journal article" date="2021" name="PeerJ">
        <title>Extensive microbial diversity within the chicken gut microbiome revealed by metagenomics and culture.</title>
        <authorList>
            <person name="Gilroy R."/>
            <person name="Ravi A."/>
            <person name="Getino M."/>
            <person name="Pursley I."/>
            <person name="Horton D.L."/>
            <person name="Alikhan N.F."/>
            <person name="Baker D."/>
            <person name="Gharbi K."/>
            <person name="Hall N."/>
            <person name="Watson M."/>
            <person name="Adriaenssens E.M."/>
            <person name="Foster-Nyarko E."/>
            <person name="Jarju S."/>
            <person name="Secka A."/>
            <person name="Antonio M."/>
            <person name="Oren A."/>
            <person name="Chaudhuri R.R."/>
            <person name="La Ragione R."/>
            <person name="Hildebrand F."/>
            <person name="Pallen M.J."/>
        </authorList>
    </citation>
    <scope>NUCLEOTIDE SEQUENCE</scope>
    <source>
        <strain evidence="7">CHK191-8634</strain>
    </source>
</reference>
<dbReference type="PIRSF" id="PIRSF017617">
    <property type="entry name" value="Thr_aldolase"/>
    <property type="match status" value="1"/>
</dbReference>
<dbReference type="Pfam" id="PF01212">
    <property type="entry name" value="Beta_elim_lyase"/>
    <property type="match status" value="1"/>
</dbReference>
<feature type="domain" description="Aromatic amino acid beta-eliminating lyase/threonine aldolase" evidence="6">
    <location>
        <begin position="5"/>
        <end position="286"/>
    </location>
</feature>
<dbReference type="InterPro" id="IPR015421">
    <property type="entry name" value="PyrdxlP-dep_Trfase_major"/>
</dbReference>
<dbReference type="GO" id="GO:0006567">
    <property type="term" value="P:L-threonine catabolic process"/>
    <property type="evidence" value="ECO:0007669"/>
    <property type="project" value="TreeGrafter"/>
</dbReference>
<evidence type="ECO:0000256" key="1">
    <source>
        <dbReference type="ARBA" id="ARBA00001933"/>
    </source>
</evidence>
<evidence type="ECO:0000259" key="6">
    <source>
        <dbReference type="Pfam" id="PF01212"/>
    </source>
</evidence>
<evidence type="ECO:0000313" key="7">
    <source>
        <dbReference type="EMBL" id="HIU43693.1"/>
    </source>
</evidence>